<dbReference type="Pfam" id="PF06985">
    <property type="entry name" value="HET"/>
    <property type="match status" value="1"/>
</dbReference>
<evidence type="ECO:0000259" key="1">
    <source>
        <dbReference type="Pfam" id="PF06985"/>
    </source>
</evidence>
<feature type="domain" description="Heterokaryon incompatibility" evidence="1">
    <location>
        <begin position="179"/>
        <end position="323"/>
    </location>
</feature>
<reference evidence="2" key="1">
    <citation type="submission" date="2023-06" db="EMBL/GenBank/DDBJ databases">
        <title>Genome-scale phylogeny and comparative genomics of the fungal order Sordariales.</title>
        <authorList>
            <consortium name="Lawrence Berkeley National Laboratory"/>
            <person name="Hensen N."/>
            <person name="Bonometti L."/>
            <person name="Westerberg I."/>
            <person name="Brannstrom I.O."/>
            <person name="Guillou S."/>
            <person name="Cros-Aarteil S."/>
            <person name="Calhoun S."/>
            <person name="Haridas S."/>
            <person name="Kuo A."/>
            <person name="Mondo S."/>
            <person name="Pangilinan J."/>
            <person name="Riley R."/>
            <person name="Labutti K."/>
            <person name="Andreopoulos B."/>
            <person name="Lipzen A."/>
            <person name="Chen C."/>
            <person name="Yanf M."/>
            <person name="Daum C."/>
            <person name="Ng V."/>
            <person name="Clum A."/>
            <person name="Steindorff A."/>
            <person name="Ohm R."/>
            <person name="Martin F."/>
            <person name="Silar P."/>
            <person name="Natvig D."/>
            <person name="Lalanne C."/>
            <person name="Gautier V."/>
            <person name="Ament-Velasquez S.L."/>
            <person name="Kruys A."/>
            <person name="Hutchinson M.I."/>
            <person name="Powell A.J."/>
            <person name="Barry K."/>
            <person name="Miller A.N."/>
            <person name="Grigoriev I.V."/>
            <person name="Debuchy R."/>
            <person name="Gladieux P."/>
            <person name="Thoren M.H."/>
            <person name="Johannesson H."/>
        </authorList>
    </citation>
    <scope>NUCLEOTIDE SEQUENCE</scope>
    <source>
        <strain evidence="2">PSN4</strain>
    </source>
</reference>
<organism evidence="2 3">
    <name type="scientific">Echria macrotheca</name>
    <dbReference type="NCBI Taxonomy" id="438768"/>
    <lineage>
        <taxon>Eukaryota</taxon>
        <taxon>Fungi</taxon>
        <taxon>Dikarya</taxon>
        <taxon>Ascomycota</taxon>
        <taxon>Pezizomycotina</taxon>
        <taxon>Sordariomycetes</taxon>
        <taxon>Sordariomycetidae</taxon>
        <taxon>Sordariales</taxon>
        <taxon>Schizotheciaceae</taxon>
        <taxon>Echria</taxon>
    </lineage>
</organism>
<dbReference type="EMBL" id="MU839840">
    <property type="protein sequence ID" value="KAK1752038.1"/>
    <property type="molecule type" value="Genomic_DNA"/>
</dbReference>
<gene>
    <name evidence="2" type="ORF">QBC47DRAFT_389500</name>
</gene>
<dbReference type="AlphaFoldDB" id="A0AAJ0F667"/>
<dbReference type="PANTHER" id="PTHR33112:SF10">
    <property type="entry name" value="TOL"/>
    <property type="match status" value="1"/>
</dbReference>
<sequence>MRLLLGADVDSQALETFIPESPSQFDQEIFNIILDALENILDAWENGLDPEGPFLHRILYEAVGSGGVTQVSMGGSRSRWPDSQLWSQTFNLRPVEQHDNLRFYPNPGIQALGTSTCSLPQMWNHWLRTCLETHMTCRSVDSNHALVPKRLIEIVAGGSGQDGWKWRLVLPDGADPVEYTTLSHCWGNEQPLKLMDSNLDVLSRECLATILPKTYKHAMEITLSLGYQYIWIDSLCIIQGNEADWLDQSPHMASVYGQARCNIAATWASNGTQGCFSQRDPFTVAGTTIHSSQSAEYHIAPERLYDNEILESPLNRRGWVVQERCLASRQLSFTKHQVYWECAELFASEQFPNGVPNGVAKEVLKSPKPRLNFCLEEENRQSWCSLVEIYSKCTLSRPADKMIAIASLAESFRVRTGDEYLAGLWKQDLPMQLCWYCPHVWKKDTLRLKADTYHAPSWSWASMNCPISTDRNYFSNNRSGIISMVDILDATVSSSDPGGLHSFTSGELQMRAIAVPVSLSAMDEDKGQGLMYTATVHRSENPSLEAVTFNLIVWLDENIPVGDRPLHSQRWERQQWQRSSRLMLVLVKFCSREARGLVLSEIQEGQERKFMRIGSFWYVEYDDDWFHATICDMLGKPRGSHIPSRLDLDSALIADLVQIVTIV</sequence>
<comment type="caution">
    <text evidence="2">The sequence shown here is derived from an EMBL/GenBank/DDBJ whole genome shotgun (WGS) entry which is preliminary data.</text>
</comment>
<name>A0AAJ0F667_9PEZI</name>
<dbReference type="InterPro" id="IPR010730">
    <property type="entry name" value="HET"/>
</dbReference>
<evidence type="ECO:0000313" key="2">
    <source>
        <dbReference type="EMBL" id="KAK1752038.1"/>
    </source>
</evidence>
<evidence type="ECO:0000313" key="3">
    <source>
        <dbReference type="Proteomes" id="UP001239445"/>
    </source>
</evidence>
<dbReference type="Proteomes" id="UP001239445">
    <property type="component" value="Unassembled WGS sequence"/>
</dbReference>
<keyword evidence="3" id="KW-1185">Reference proteome</keyword>
<proteinExistence type="predicted"/>
<accession>A0AAJ0F667</accession>
<dbReference type="PANTHER" id="PTHR33112">
    <property type="entry name" value="DOMAIN PROTEIN, PUTATIVE-RELATED"/>
    <property type="match status" value="1"/>
</dbReference>
<protein>
    <submittedName>
        <fullName evidence="2">HET-domain-containing protein</fullName>
    </submittedName>
</protein>